<dbReference type="NCBIfam" id="NF001310">
    <property type="entry name" value="PRK00258.1-2"/>
    <property type="match status" value="1"/>
</dbReference>
<evidence type="ECO:0000256" key="3">
    <source>
        <dbReference type="ARBA" id="ARBA00022605"/>
    </source>
</evidence>
<reference evidence="13" key="2">
    <citation type="submission" date="2022-12" db="EMBL/GenBank/DDBJ databases">
        <authorList>
            <person name="Sun Q."/>
            <person name="Kim S."/>
        </authorList>
    </citation>
    <scope>NUCLEOTIDE SEQUENCE</scope>
    <source>
        <strain evidence="13">KCTC 12343</strain>
    </source>
</reference>
<keyword evidence="5 8" id="KW-0560">Oxidoreductase</keyword>
<reference evidence="13" key="1">
    <citation type="journal article" date="2014" name="Int. J. Syst. Evol. Microbiol.">
        <title>Complete genome sequence of Corynebacterium casei LMG S-19264T (=DSM 44701T), isolated from a smear-ripened cheese.</title>
        <authorList>
            <consortium name="US DOE Joint Genome Institute (JGI-PGF)"/>
            <person name="Walter F."/>
            <person name="Albersmeier A."/>
            <person name="Kalinowski J."/>
            <person name="Ruckert C."/>
        </authorList>
    </citation>
    <scope>NUCLEOTIDE SEQUENCE</scope>
    <source>
        <strain evidence="13">KCTC 12343</strain>
    </source>
</reference>
<comment type="similarity">
    <text evidence="8">Belongs to the shikimate dehydrogenase family.</text>
</comment>
<dbReference type="Pfam" id="PF08501">
    <property type="entry name" value="Shikimate_dh_N"/>
    <property type="match status" value="1"/>
</dbReference>
<dbReference type="InterPro" id="IPR036291">
    <property type="entry name" value="NAD(P)-bd_dom_sf"/>
</dbReference>
<evidence type="ECO:0000256" key="4">
    <source>
        <dbReference type="ARBA" id="ARBA00022857"/>
    </source>
</evidence>
<dbReference type="GO" id="GO:0019632">
    <property type="term" value="P:shikimate metabolic process"/>
    <property type="evidence" value="ECO:0007669"/>
    <property type="project" value="InterPro"/>
</dbReference>
<evidence type="ECO:0000313" key="14">
    <source>
        <dbReference type="Proteomes" id="UP000628442"/>
    </source>
</evidence>
<dbReference type="InterPro" id="IPR011342">
    <property type="entry name" value="Shikimate_DH"/>
</dbReference>
<evidence type="ECO:0000256" key="1">
    <source>
        <dbReference type="ARBA" id="ARBA00004871"/>
    </source>
</evidence>
<dbReference type="GO" id="GO:0009423">
    <property type="term" value="P:chorismate biosynthetic process"/>
    <property type="evidence" value="ECO:0007669"/>
    <property type="project" value="UniProtKB-UniRule"/>
</dbReference>
<evidence type="ECO:0000256" key="7">
    <source>
        <dbReference type="ARBA" id="ARBA00049442"/>
    </source>
</evidence>
<dbReference type="InterPro" id="IPR041121">
    <property type="entry name" value="SDH_C"/>
</dbReference>
<dbReference type="EC" id="1.1.1.25" evidence="2 8"/>
<evidence type="ECO:0000256" key="5">
    <source>
        <dbReference type="ARBA" id="ARBA00023002"/>
    </source>
</evidence>
<evidence type="ECO:0000256" key="8">
    <source>
        <dbReference type="HAMAP-Rule" id="MF_00222"/>
    </source>
</evidence>
<feature type="binding site" evidence="8">
    <location>
        <begin position="168"/>
        <end position="172"/>
    </location>
    <ligand>
        <name>NADP(+)</name>
        <dbReference type="ChEBI" id="CHEBI:58349"/>
    </ligand>
</feature>
<keyword evidence="6 8" id="KW-0057">Aromatic amino acid biosynthesis</keyword>
<feature type="domain" description="SDH C-terminal" evidence="12">
    <location>
        <begin position="281"/>
        <end position="310"/>
    </location>
</feature>
<evidence type="ECO:0000259" key="12">
    <source>
        <dbReference type="Pfam" id="PF18317"/>
    </source>
</evidence>
<dbReference type="Gene3D" id="3.40.50.720">
    <property type="entry name" value="NAD(P)-binding Rossmann-like Domain"/>
    <property type="match status" value="1"/>
</dbReference>
<feature type="binding site" evidence="8">
    <location>
        <position position="258"/>
    </location>
    <ligand>
        <name>NADP(+)</name>
        <dbReference type="ChEBI" id="CHEBI:58349"/>
    </ligand>
</feature>
<evidence type="ECO:0000259" key="11">
    <source>
        <dbReference type="Pfam" id="PF08501"/>
    </source>
</evidence>
<evidence type="ECO:0000256" key="2">
    <source>
        <dbReference type="ARBA" id="ARBA00012962"/>
    </source>
</evidence>
<dbReference type="InterPro" id="IPR013708">
    <property type="entry name" value="Shikimate_DH-bd_N"/>
</dbReference>
<proteinExistence type="inferred from homology"/>
<dbReference type="Gene3D" id="3.40.50.10860">
    <property type="entry name" value="Leucine Dehydrogenase, chain A, domain 1"/>
    <property type="match status" value="1"/>
</dbReference>
<gene>
    <name evidence="8 13" type="primary">aroE</name>
    <name evidence="13" type="ORF">GCM10007387_51990</name>
</gene>
<dbReference type="SUPFAM" id="SSF53223">
    <property type="entry name" value="Aminoacid dehydrogenase-like, N-terminal domain"/>
    <property type="match status" value="1"/>
</dbReference>
<feature type="active site" description="Proton acceptor" evidence="8">
    <location>
        <position position="107"/>
    </location>
</feature>
<keyword evidence="3 8" id="KW-0028">Amino-acid biosynthesis</keyword>
<dbReference type="HAMAP" id="MF_00222">
    <property type="entry name" value="Shikimate_DH_AroE"/>
    <property type="match status" value="1"/>
</dbReference>
<feature type="binding site" evidence="8">
    <location>
        <position position="260"/>
    </location>
    <ligand>
        <name>shikimate</name>
        <dbReference type="ChEBI" id="CHEBI:36208"/>
    </ligand>
</feature>
<feature type="binding site" evidence="8">
    <location>
        <position position="103"/>
    </location>
    <ligand>
        <name>shikimate</name>
        <dbReference type="ChEBI" id="CHEBI:36208"/>
    </ligand>
</feature>
<dbReference type="GO" id="GO:0005829">
    <property type="term" value="C:cytosol"/>
    <property type="evidence" value="ECO:0007669"/>
    <property type="project" value="TreeGrafter"/>
</dbReference>
<feature type="binding site" evidence="8">
    <location>
        <position position="281"/>
    </location>
    <ligand>
        <name>NADP(+)</name>
        <dbReference type="ChEBI" id="CHEBI:58349"/>
    </ligand>
</feature>
<comment type="catalytic activity">
    <reaction evidence="7 8">
        <text>shikimate + NADP(+) = 3-dehydroshikimate + NADPH + H(+)</text>
        <dbReference type="Rhea" id="RHEA:17737"/>
        <dbReference type="ChEBI" id="CHEBI:15378"/>
        <dbReference type="ChEBI" id="CHEBI:16630"/>
        <dbReference type="ChEBI" id="CHEBI:36208"/>
        <dbReference type="ChEBI" id="CHEBI:57783"/>
        <dbReference type="ChEBI" id="CHEBI:58349"/>
        <dbReference type="EC" id="1.1.1.25"/>
    </reaction>
</comment>
<dbReference type="InterPro" id="IPR046346">
    <property type="entry name" value="Aminoacid_DH-like_N_sf"/>
</dbReference>
<comment type="function">
    <text evidence="8">Involved in the biosynthesis of the chorismate, which leads to the biosynthesis of aromatic amino acids. Catalyzes the reversible NADPH linked reduction of 3-dehydroshikimate (DHSA) to yield shikimate (SA).</text>
</comment>
<dbReference type="Proteomes" id="UP000628442">
    <property type="component" value="Unassembled WGS sequence"/>
</dbReference>
<comment type="subunit">
    <text evidence="8">Homodimer.</text>
</comment>
<dbReference type="GO" id="GO:0008652">
    <property type="term" value="P:amino acid biosynthetic process"/>
    <property type="evidence" value="ECO:0007669"/>
    <property type="project" value="UniProtKB-KW"/>
</dbReference>
<accession>A0AA88C5K3</accession>
<feature type="binding site" evidence="8">
    <location>
        <position position="143"/>
    </location>
    <ligand>
        <name>shikimate</name>
        <dbReference type="ChEBI" id="CHEBI:36208"/>
    </ligand>
</feature>
<dbReference type="FunFam" id="3.40.50.10860:FF:000006">
    <property type="entry name" value="Shikimate dehydrogenase (NADP(+))"/>
    <property type="match status" value="1"/>
</dbReference>
<dbReference type="GO" id="GO:0050661">
    <property type="term" value="F:NADP binding"/>
    <property type="evidence" value="ECO:0007669"/>
    <property type="project" value="InterPro"/>
</dbReference>
<protein>
    <recommendedName>
        <fullName evidence="2 8">Shikimate dehydrogenase (NADP(+))</fullName>
        <shortName evidence="8">SDH</shortName>
        <ecNumber evidence="2 8">1.1.1.25</ecNumber>
    </recommendedName>
</protein>
<evidence type="ECO:0000313" key="13">
    <source>
        <dbReference type="EMBL" id="GGY63077.1"/>
    </source>
</evidence>
<dbReference type="GO" id="GO:0009073">
    <property type="term" value="P:aromatic amino acid family biosynthetic process"/>
    <property type="evidence" value="ECO:0007669"/>
    <property type="project" value="UniProtKB-KW"/>
</dbReference>
<name>A0AA88C5K3_9BURK</name>
<dbReference type="AlphaFoldDB" id="A0AA88C5K3"/>
<comment type="caution">
    <text evidence="13">The sequence shown here is derived from an EMBL/GenBank/DDBJ whole genome shotgun (WGS) entry which is preliminary data.</text>
</comment>
<dbReference type="SUPFAM" id="SSF51735">
    <property type="entry name" value="NAD(P)-binding Rossmann-fold domains"/>
    <property type="match status" value="1"/>
</dbReference>
<dbReference type="Pfam" id="PF01488">
    <property type="entry name" value="Shikimate_DH"/>
    <property type="match status" value="1"/>
</dbReference>
<dbReference type="PANTHER" id="PTHR21089">
    <property type="entry name" value="SHIKIMATE DEHYDROGENASE"/>
    <property type="match status" value="1"/>
</dbReference>
<evidence type="ECO:0000256" key="9">
    <source>
        <dbReference type="SAM" id="MobiDB-lite"/>
    </source>
</evidence>
<comment type="pathway">
    <text evidence="1 8">Metabolic intermediate biosynthesis; chorismate biosynthesis; chorismate from D-erythrose 4-phosphate and phosphoenolpyruvate: step 4/7.</text>
</comment>
<keyword evidence="4 8" id="KW-0521">NADP</keyword>
<dbReference type="NCBIfam" id="TIGR00507">
    <property type="entry name" value="aroE"/>
    <property type="match status" value="1"/>
</dbReference>
<feature type="binding site" evidence="8">
    <location>
        <begin position="56"/>
        <end position="58"/>
    </location>
    <ligand>
        <name>shikimate</name>
        <dbReference type="ChEBI" id="CHEBI:36208"/>
    </ligand>
</feature>
<feature type="region of interest" description="Disordered" evidence="9">
    <location>
        <begin position="1"/>
        <end position="29"/>
    </location>
</feature>
<evidence type="ECO:0000259" key="10">
    <source>
        <dbReference type="Pfam" id="PF01488"/>
    </source>
</evidence>
<dbReference type="GO" id="GO:0004764">
    <property type="term" value="F:shikimate 3-dehydrogenase (NADP+) activity"/>
    <property type="evidence" value="ECO:0007669"/>
    <property type="project" value="UniProtKB-UniRule"/>
</dbReference>
<dbReference type="CDD" id="cd01065">
    <property type="entry name" value="NAD_bind_Shikimate_DH"/>
    <property type="match status" value="1"/>
</dbReference>
<dbReference type="EMBL" id="BMWV01000016">
    <property type="protein sequence ID" value="GGY63077.1"/>
    <property type="molecule type" value="Genomic_DNA"/>
</dbReference>
<feature type="compositionally biased region" description="Low complexity" evidence="9">
    <location>
        <begin position="1"/>
        <end position="22"/>
    </location>
</feature>
<feature type="binding site" evidence="8">
    <location>
        <position position="288"/>
    </location>
    <ligand>
        <name>shikimate</name>
        <dbReference type="ChEBI" id="CHEBI:36208"/>
    </ligand>
</feature>
<feature type="domain" description="Shikimate dehydrogenase substrate binding N-terminal" evidence="11">
    <location>
        <begin position="48"/>
        <end position="130"/>
    </location>
</feature>
<feature type="binding site" evidence="8">
    <location>
        <position position="128"/>
    </location>
    <ligand>
        <name>shikimate</name>
        <dbReference type="ChEBI" id="CHEBI:36208"/>
    </ligand>
</feature>
<feature type="domain" description="Quinate/shikimate 5-dehydrogenase/glutamyl-tRNA reductase" evidence="10">
    <location>
        <begin position="159"/>
        <end position="236"/>
    </location>
</feature>
<dbReference type="PANTHER" id="PTHR21089:SF1">
    <property type="entry name" value="BIFUNCTIONAL 3-DEHYDROQUINATE DEHYDRATASE_SHIKIMATE DEHYDROGENASE, CHLOROPLASTIC"/>
    <property type="match status" value="1"/>
</dbReference>
<dbReference type="InterPro" id="IPR022893">
    <property type="entry name" value="Shikimate_DH_fam"/>
</dbReference>
<dbReference type="Pfam" id="PF18317">
    <property type="entry name" value="SDH_C"/>
    <property type="match status" value="1"/>
</dbReference>
<evidence type="ECO:0000256" key="6">
    <source>
        <dbReference type="ARBA" id="ARBA00023141"/>
    </source>
</evidence>
<comment type="caution">
    <text evidence="8">Lacks conserved residue(s) required for the propagation of feature annotation.</text>
</comment>
<dbReference type="InterPro" id="IPR006151">
    <property type="entry name" value="Shikm_DH/Glu-tRNA_Rdtase"/>
</dbReference>
<organism evidence="13 14">
    <name type="scientific">Pseudoduganella albidiflava</name>
    <dbReference type="NCBI Taxonomy" id="321983"/>
    <lineage>
        <taxon>Bacteria</taxon>
        <taxon>Pseudomonadati</taxon>
        <taxon>Pseudomonadota</taxon>
        <taxon>Betaproteobacteria</taxon>
        <taxon>Burkholderiales</taxon>
        <taxon>Oxalobacteraceae</taxon>
        <taxon>Telluria group</taxon>
        <taxon>Pseudoduganella</taxon>
    </lineage>
</organism>
<sequence>MDNNSVDNNSVDNNSVDNNSVDGTSMDRIGGDAGVDSGVNSGVDKYCVFGNPIAHSKSPVIHAAFAAATGQRLTYEKRLAPLDGFAEAVHAFIAEGGKGANVTVPFKLEACRLASALTVRAQAAGAVNTLLFDEHGITGDNTDGAGLVADITVNAGVPITGKRVLLLGAGGAARGAVLPILEHRPAALVIANRTVATAEALVQQFASLGGAGVVTACGFADIAGSFDIVINATSASLQADLPPVAPSVFHQGSLALDMMYGQEPTVFMRFAASHGATVRDGLGMLVEQAAEAFLGWRGVRPDTAELLARLR</sequence>